<accession>A0A4R3MA44</accession>
<evidence type="ECO:0000313" key="1">
    <source>
        <dbReference type="EMBL" id="TCT10012.1"/>
    </source>
</evidence>
<sequence>MNVAAGAVVAAMVPIQVDSADPAAPLLAKPPRWHLFFGFDGAEESLFGHDGLVWAPAGHLHETGWRLRAGSSAGVHTYRSAGRRFTGELYTLELLGGFQWLTPVSGFAVYAGPVVQDASSDPRDPDRPRQGTRFGAKLKLEGWYRPADGVYFNLSGQYASAAQTYAIRFAPTLEIAARWALEPEVAAFGEPGHDARRAGLIVEFRLSERWRLRAGGGWRTDSDEDGSYATVEMKIWR</sequence>
<dbReference type="RefSeq" id="WP_165926882.1">
    <property type="nucleotide sequence ID" value="NZ_SMAK01000006.1"/>
</dbReference>
<reference evidence="1 2" key="1">
    <citation type="submission" date="2019-03" db="EMBL/GenBank/DDBJ databases">
        <title>Genomic Encyclopedia of Type Strains, Phase IV (KMG-IV): sequencing the most valuable type-strain genomes for metagenomic binning, comparative biology and taxonomic classification.</title>
        <authorList>
            <person name="Goeker M."/>
        </authorList>
    </citation>
    <scope>NUCLEOTIDE SEQUENCE [LARGE SCALE GENOMIC DNA]</scope>
    <source>
        <strain evidence="1 2">DSM 19345</strain>
    </source>
</reference>
<keyword evidence="2" id="KW-1185">Reference proteome</keyword>
<dbReference type="InterPro" id="IPR031485">
    <property type="entry name" value="CBP_BcsS"/>
</dbReference>
<dbReference type="AlphaFoldDB" id="A0A4R3MA44"/>
<name>A0A4R3MA44_9HYPH</name>
<proteinExistence type="predicted"/>
<dbReference type="Pfam" id="PF17036">
    <property type="entry name" value="CBP_BcsS"/>
    <property type="match status" value="1"/>
</dbReference>
<dbReference type="EMBL" id="SMAK01000006">
    <property type="protein sequence ID" value="TCT10012.1"/>
    <property type="molecule type" value="Genomic_DNA"/>
</dbReference>
<evidence type="ECO:0000313" key="2">
    <source>
        <dbReference type="Proteomes" id="UP000295678"/>
    </source>
</evidence>
<dbReference type="Proteomes" id="UP000295678">
    <property type="component" value="Unassembled WGS sequence"/>
</dbReference>
<protein>
    <submittedName>
        <fullName evidence="1">Cellulose biosynthesis protein BcsS</fullName>
    </submittedName>
</protein>
<comment type="caution">
    <text evidence="1">The sequence shown here is derived from an EMBL/GenBank/DDBJ whole genome shotgun (WGS) entry which is preliminary data.</text>
</comment>
<organism evidence="1 2">
    <name type="scientific">Tepidamorphus gemmatus</name>
    <dbReference type="NCBI Taxonomy" id="747076"/>
    <lineage>
        <taxon>Bacteria</taxon>
        <taxon>Pseudomonadati</taxon>
        <taxon>Pseudomonadota</taxon>
        <taxon>Alphaproteobacteria</taxon>
        <taxon>Hyphomicrobiales</taxon>
        <taxon>Tepidamorphaceae</taxon>
        <taxon>Tepidamorphus</taxon>
    </lineage>
</organism>
<gene>
    <name evidence="1" type="ORF">EDC22_106207</name>
</gene>